<comment type="caution">
    <text evidence="2">The sequence shown here is derived from an EMBL/GenBank/DDBJ whole genome shotgun (WGS) entry which is preliminary data.</text>
</comment>
<sequence>VKSSPATVATAQTSPDASAASAVNTTRTASPASAPQTTQSSASELQELQFMAEFLLYHCKQALSAMEARTLRMQLKQNACDREFLSTLMQECKRRMQQRGLDMPDFEEELKFSQAKAEAQSRLQNVSDYNYRSTNARSSEPPQNVRYQPRQSSYTSPSYSPRQSSYNPPYRSNSANTYYSGSKYNQNASYAAAAPTPERYVGTFGQELQSAFQQNQMAESNSASSTPVHKPTTYRSSPYKSAASHGRPKASVNTEDSSSATEKRYTSNTDSQLERSKALAKELISKYSKELRKTESSFLSNVALVGTDNLKALELMAQNLESRAAINRRATGNRR</sequence>
<feature type="compositionally biased region" description="Polar residues" evidence="1">
    <location>
        <begin position="1"/>
        <end position="24"/>
    </location>
</feature>
<feature type="region of interest" description="Disordered" evidence="1">
    <location>
        <begin position="212"/>
        <end position="275"/>
    </location>
</feature>
<protein>
    <submittedName>
        <fullName evidence="2">Uncharacterized protein</fullName>
    </submittedName>
</protein>
<accession>A0A9D2B047</accession>
<feature type="compositionally biased region" description="Low complexity" evidence="1">
    <location>
        <begin position="25"/>
        <end position="41"/>
    </location>
</feature>
<feature type="compositionally biased region" description="Polar residues" evidence="1">
    <location>
        <begin position="212"/>
        <end position="239"/>
    </location>
</feature>
<reference evidence="2" key="2">
    <citation type="submission" date="2021-04" db="EMBL/GenBank/DDBJ databases">
        <authorList>
            <person name="Gilroy R."/>
        </authorList>
    </citation>
    <scope>NUCLEOTIDE SEQUENCE</scope>
    <source>
        <strain evidence="2">USASDec5-558</strain>
    </source>
</reference>
<feature type="region of interest" description="Disordered" evidence="1">
    <location>
        <begin position="121"/>
        <end position="178"/>
    </location>
</feature>
<dbReference type="AlphaFoldDB" id="A0A9D2B047"/>
<organism evidence="2 3">
    <name type="scientific">Candidatus Anaerobiospirillum pullistercoris</name>
    <dbReference type="NCBI Taxonomy" id="2838452"/>
    <lineage>
        <taxon>Bacteria</taxon>
        <taxon>Pseudomonadati</taxon>
        <taxon>Pseudomonadota</taxon>
        <taxon>Gammaproteobacteria</taxon>
        <taxon>Aeromonadales</taxon>
        <taxon>Succinivibrionaceae</taxon>
        <taxon>Anaerobiospirillum</taxon>
    </lineage>
</organism>
<feature type="region of interest" description="Disordered" evidence="1">
    <location>
        <begin position="1"/>
        <end position="41"/>
    </location>
</feature>
<reference evidence="2" key="1">
    <citation type="journal article" date="2021" name="PeerJ">
        <title>Extensive microbial diversity within the chicken gut microbiome revealed by metagenomics and culture.</title>
        <authorList>
            <person name="Gilroy R."/>
            <person name="Ravi A."/>
            <person name="Getino M."/>
            <person name="Pursley I."/>
            <person name="Horton D.L."/>
            <person name="Alikhan N.F."/>
            <person name="Baker D."/>
            <person name="Gharbi K."/>
            <person name="Hall N."/>
            <person name="Watson M."/>
            <person name="Adriaenssens E.M."/>
            <person name="Foster-Nyarko E."/>
            <person name="Jarju S."/>
            <person name="Secka A."/>
            <person name="Antonio M."/>
            <person name="Oren A."/>
            <person name="Chaudhuri R.R."/>
            <person name="La Ragione R."/>
            <person name="Hildebrand F."/>
            <person name="Pallen M.J."/>
        </authorList>
    </citation>
    <scope>NUCLEOTIDE SEQUENCE</scope>
    <source>
        <strain evidence="2">USASDec5-558</strain>
    </source>
</reference>
<name>A0A9D2B047_9GAMM</name>
<gene>
    <name evidence="2" type="ORF">H9850_03985</name>
</gene>
<proteinExistence type="predicted"/>
<dbReference type="EMBL" id="DXEV01000081">
    <property type="protein sequence ID" value="HIX56617.1"/>
    <property type="molecule type" value="Genomic_DNA"/>
</dbReference>
<evidence type="ECO:0000313" key="2">
    <source>
        <dbReference type="EMBL" id="HIX56617.1"/>
    </source>
</evidence>
<feature type="compositionally biased region" description="Polar residues" evidence="1">
    <location>
        <begin position="251"/>
        <end position="271"/>
    </location>
</feature>
<dbReference type="Proteomes" id="UP000886829">
    <property type="component" value="Unassembled WGS sequence"/>
</dbReference>
<feature type="non-terminal residue" evidence="2">
    <location>
        <position position="1"/>
    </location>
</feature>
<evidence type="ECO:0000256" key="1">
    <source>
        <dbReference type="SAM" id="MobiDB-lite"/>
    </source>
</evidence>
<evidence type="ECO:0000313" key="3">
    <source>
        <dbReference type="Proteomes" id="UP000886829"/>
    </source>
</evidence>